<feature type="transmembrane region" description="Helical" evidence="1">
    <location>
        <begin position="12"/>
        <end position="33"/>
    </location>
</feature>
<keyword evidence="1" id="KW-0812">Transmembrane</keyword>
<dbReference type="RefSeq" id="WP_142112662.1">
    <property type="nucleotide sequence ID" value="NZ_BAAATB010000004.1"/>
</dbReference>
<evidence type="ECO:0000313" key="4">
    <source>
        <dbReference type="Proteomes" id="UP000316181"/>
    </source>
</evidence>
<name>A0A542SQW2_9MICO</name>
<dbReference type="OrthoDB" id="9812729at2"/>
<dbReference type="Pfam" id="PF01882">
    <property type="entry name" value="DUF58"/>
    <property type="match status" value="1"/>
</dbReference>
<dbReference type="EMBL" id="VFNV01000001">
    <property type="protein sequence ID" value="TQK77000.1"/>
    <property type="molecule type" value="Genomic_DNA"/>
</dbReference>
<proteinExistence type="predicted"/>
<keyword evidence="4" id="KW-1185">Reference proteome</keyword>
<protein>
    <submittedName>
        <fullName evidence="3">Uncharacterized protein (DUF58 family)</fullName>
    </submittedName>
</protein>
<dbReference type="AlphaFoldDB" id="A0A542SQW2"/>
<dbReference type="InterPro" id="IPR002881">
    <property type="entry name" value="DUF58"/>
</dbReference>
<evidence type="ECO:0000256" key="1">
    <source>
        <dbReference type="SAM" id="Phobius"/>
    </source>
</evidence>
<reference evidence="3 4" key="1">
    <citation type="submission" date="2019-06" db="EMBL/GenBank/DDBJ databases">
        <title>Sequencing the genomes of 1000 actinobacteria strains.</title>
        <authorList>
            <person name="Klenk H.-P."/>
        </authorList>
    </citation>
    <scope>NUCLEOTIDE SEQUENCE [LARGE SCALE GENOMIC DNA]</scope>
    <source>
        <strain evidence="3 4">DSM 10596</strain>
    </source>
</reference>
<evidence type="ECO:0000259" key="2">
    <source>
        <dbReference type="Pfam" id="PF01882"/>
    </source>
</evidence>
<dbReference type="PROSITE" id="PS51257">
    <property type="entry name" value="PROKAR_LIPOPROTEIN"/>
    <property type="match status" value="1"/>
</dbReference>
<keyword evidence="1" id="KW-1133">Transmembrane helix</keyword>
<dbReference type="PANTHER" id="PTHR34351:SF1">
    <property type="entry name" value="SLR1927 PROTEIN"/>
    <property type="match status" value="1"/>
</dbReference>
<accession>A0A542SQW2</accession>
<feature type="transmembrane region" description="Helical" evidence="1">
    <location>
        <begin position="39"/>
        <end position="61"/>
    </location>
</feature>
<sequence>MLRAVGGASKWLARVLTPGGWFAVAGSCAGITLALTLGWAGAGAVGFACAIALATAVAFVVGRREYGIDLGVFRVRVTVGDSATGAVVVTNVGAHTALPGRVELPMGQTLAVIDVPMLRPGAEHIEHLALPTAQRAVIPIGPAREVKADPLRLLRIEGSWERVETLYVHPRTVAVPTGEAGLIRDLEGSATAAITDADMSFHALREYATGDAIRHVHWKATAHTGTLMVRQFEETRRARMGVLLSLRRADFADEEEFELAVCLAASVAVAARRQGRDVSAVVPTPIPEFEDAVRPSLRTLKSTTAGTLLDELSSVRGVERAARLTQITELVNRDVRGISVAVMIAGSRVPLPELRTAALKFPRDVGVLALIANRDAPPAIRVLPDLTIATVPVLEDLRGMLVRGAKS</sequence>
<keyword evidence="1" id="KW-0472">Membrane</keyword>
<evidence type="ECO:0000313" key="3">
    <source>
        <dbReference type="EMBL" id="TQK77000.1"/>
    </source>
</evidence>
<feature type="domain" description="DUF58" evidence="2">
    <location>
        <begin position="204"/>
        <end position="283"/>
    </location>
</feature>
<dbReference type="PANTHER" id="PTHR34351">
    <property type="entry name" value="SLR1927 PROTEIN-RELATED"/>
    <property type="match status" value="1"/>
</dbReference>
<dbReference type="Proteomes" id="UP000316181">
    <property type="component" value="Unassembled WGS sequence"/>
</dbReference>
<organism evidence="3 4">
    <name type="scientific">Rarobacter incanus</name>
    <dbReference type="NCBI Taxonomy" id="153494"/>
    <lineage>
        <taxon>Bacteria</taxon>
        <taxon>Bacillati</taxon>
        <taxon>Actinomycetota</taxon>
        <taxon>Actinomycetes</taxon>
        <taxon>Micrococcales</taxon>
        <taxon>Rarobacteraceae</taxon>
        <taxon>Rarobacter</taxon>
    </lineage>
</organism>
<gene>
    <name evidence="3" type="ORF">FB389_1708</name>
</gene>
<comment type="caution">
    <text evidence="3">The sequence shown here is derived from an EMBL/GenBank/DDBJ whole genome shotgun (WGS) entry which is preliminary data.</text>
</comment>